<dbReference type="EMBL" id="WMBB01000005">
    <property type="protein sequence ID" value="MTE13413.1"/>
    <property type="molecule type" value="Genomic_DNA"/>
</dbReference>
<dbReference type="PROSITE" id="PS50110">
    <property type="entry name" value="RESPONSE_REGULATORY"/>
    <property type="match status" value="1"/>
</dbReference>
<dbReference type="InterPro" id="IPR035965">
    <property type="entry name" value="PAS-like_dom_sf"/>
</dbReference>
<dbReference type="SUPFAM" id="SSF47384">
    <property type="entry name" value="Homodimeric domain of signal transducing histidine kinase"/>
    <property type="match status" value="1"/>
</dbReference>
<keyword evidence="14" id="KW-0902">Two-component regulatory system</keyword>
<dbReference type="InterPro" id="IPR004358">
    <property type="entry name" value="Sig_transdc_His_kin-like_C"/>
</dbReference>
<dbReference type="InterPro" id="IPR036097">
    <property type="entry name" value="HisK_dim/P_sf"/>
</dbReference>
<dbReference type="Proteomes" id="UP000432464">
    <property type="component" value="Unassembled WGS sequence"/>
</dbReference>
<dbReference type="Gene3D" id="3.30.450.20">
    <property type="entry name" value="PAS domain"/>
    <property type="match status" value="1"/>
</dbReference>
<evidence type="ECO:0000256" key="4">
    <source>
        <dbReference type="ARBA" id="ARBA00004496"/>
    </source>
</evidence>
<evidence type="ECO:0000256" key="5">
    <source>
        <dbReference type="ARBA" id="ARBA00012438"/>
    </source>
</evidence>
<evidence type="ECO:0000256" key="13">
    <source>
        <dbReference type="ARBA" id="ARBA00023004"/>
    </source>
</evidence>
<dbReference type="InterPro" id="IPR003661">
    <property type="entry name" value="HisK_dim/P_dom"/>
</dbReference>
<dbReference type="Gene3D" id="3.40.50.2300">
    <property type="match status" value="1"/>
</dbReference>
<dbReference type="AlphaFoldDB" id="A0A6I3KRP4"/>
<keyword evidence="13" id="KW-0408">Iron</keyword>
<accession>A0A6I3KRP4</accession>
<evidence type="ECO:0000256" key="10">
    <source>
        <dbReference type="ARBA" id="ARBA00022679"/>
    </source>
</evidence>
<comment type="catalytic activity">
    <reaction evidence="1">
        <text>ATP + protein L-histidine = ADP + protein N-phospho-L-histidine.</text>
        <dbReference type="EC" id="2.7.13.3"/>
    </reaction>
</comment>
<dbReference type="SUPFAM" id="SSF55785">
    <property type="entry name" value="PYP-like sensor domain (PAS domain)"/>
    <property type="match status" value="1"/>
</dbReference>
<dbReference type="FunFam" id="3.30.565.10:FF:000006">
    <property type="entry name" value="Sensor histidine kinase WalK"/>
    <property type="match status" value="1"/>
</dbReference>
<dbReference type="PANTHER" id="PTHR43547:SF2">
    <property type="entry name" value="HYBRID SIGNAL TRANSDUCTION HISTIDINE KINASE C"/>
    <property type="match status" value="1"/>
</dbReference>
<dbReference type="CDD" id="cd00082">
    <property type="entry name" value="HisKA"/>
    <property type="match status" value="1"/>
</dbReference>
<evidence type="ECO:0000256" key="2">
    <source>
        <dbReference type="ARBA" id="ARBA00001966"/>
    </source>
</evidence>
<gene>
    <name evidence="22" type="ORF">GLP40_11595</name>
</gene>
<keyword evidence="15" id="KW-0411">Iron-sulfur</keyword>
<dbReference type="Gene3D" id="1.20.5.1930">
    <property type="match status" value="1"/>
</dbReference>
<comment type="subcellular location">
    <subcellularLocation>
        <location evidence="3">Cell membrane</location>
    </subcellularLocation>
    <subcellularLocation>
        <location evidence="4">Cytoplasm</location>
    </subcellularLocation>
</comment>
<evidence type="ECO:0000256" key="11">
    <source>
        <dbReference type="ARBA" id="ARBA00022723"/>
    </source>
</evidence>
<dbReference type="SMART" id="SM00387">
    <property type="entry name" value="HATPase_c"/>
    <property type="match status" value="1"/>
</dbReference>
<feature type="modified residue" description="4-aspartylphosphate" evidence="18">
    <location>
        <position position="530"/>
    </location>
</feature>
<dbReference type="PRINTS" id="PR00344">
    <property type="entry name" value="BCTRLSENSOR"/>
</dbReference>
<dbReference type="GO" id="GO:0051539">
    <property type="term" value="F:4 iron, 4 sulfur cluster binding"/>
    <property type="evidence" value="ECO:0007669"/>
    <property type="project" value="UniProtKB-KW"/>
</dbReference>
<comment type="caution">
    <text evidence="22">The sequence shown here is derived from an EMBL/GenBank/DDBJ whole genome shotgun (WGS) entry which is preliminary data.</text>
</comment>
<dbReference type="InterPro" id="IPR036890">
    <property type="entry name" value="HATPase_C_sf"/>
</dbReference>
<evidence type="ECO:0000256" key="18">
    <source>
        <dbReference type="PROSITE-ProRule" id="PRU00169"/>
    </source>
</evidence>
<dbReference type="InterPro" id="IPR013656">
    <property type="entry name" value="PAS_4"/>
</dbReference>
<dbReference type="Pfam" id="PF00512">
    <property type="entry name" value="HisKA"/>
    <property type="match status" value="1"/>
</dbReference>
<keyword evidence="10" id="KW-0808">Transferase</keyword>
<evidence type="ECO:0000256" key="9">
    <source>
        <dbReference type="ARBA" id="ARBA00022553"/>
    </source>
</evidence>
<reference evidence="22 23" key="1">
    <citation type="submission" date="2019-11" db="EMBL/GenBank/DDBJ databases">
        <title>Nocardia sp. nov. CT2-14 isolated from soil.</title>
        <authorList>
            <person name="Kanchanasin P."/>
            <person name="Tanasupawat S."/>
            <person name="Yuki M."/>
            <person name="Kudo T."/>
        </authorList>
    </citation>
    <scope>NUCLEOTIDE SEQUENCE [LARGE SCALE GENOMIC DNA]</scope>
    <source>
        <strain evidence="22 23">CT2-14</strain>
    </source>
</reference>
<dbReference type="InterPro" id="IPR011006">
    <property type="entry name" value="CheY-like_superfamily"/>
</dbReference>
<evidence type="ECO:0000256" key="14">
    <source>
        <dbReference type="ARBA" id="ARBA00023012"/>
    </source>
</evidence>
<evidence type="ECO:0000259" key="21">
    <source>
        <dbReference type="PROSITE" id="PS50110"/>
    </source>
</evidence>
<dbReference type="EC" id="2.7.13.3" evidence="5"/>
<dbReference type="InterPro" id="IPR003594">
    <property type="entry name" value="HATPase_dom"/>
</dbReference>
<dbReference type="SUPFAM" id="SSF55874">
    <property type="entry name" value="ATPase domain of HSP90 chaperone/DNA topoisomerase II/histidine kinase"/>
    <property type="match status" value="1"/>
</dbReference>
<evidence type="ECO:0000256" key="1">
    <source>
        <dbReference type="ARBA" id="ARBA00000085"/>
    </source>
</evidence>
<name>A0A6I3KRP4_9NOCA</name>
<dbReference type="Pfam" id="PF00072">
    <property type="entry name" value="Response_reg"/>
    <property type="match status" value="1"/>
</dbReference>
<evidence type="ECO:0000256" key="15">
    <source>
        <dbReference type="ARBA" id="ARBA00023014"/>
    </source>
</evidence>
<organism evidence="22 23">
    <name type="scientific">Nocardia aurantiaca</name>
    <dbReference type="NCBI Taxonomy" id="2675850"/>
    <lineage>
        <taxon>Bacteria</taxon>
        <taxon>Bacillati</taxon>
        <taxon>Actinomycetota</taxon>
        <taxon>Actinomycetes</taxon>
        <taxon>Mycobacteriales</taxon>
        <taxon>Nocardiaceae</taxon>
        <taxon>Nocardia</taxon>
    </lineage>
</organism>
<feature type="domain" description="Response regulatory" evidence="21">
    <location>
        <begin position="482"/>
        <end position="597"/>
    </location>
</feature>
<dbReference type="Pfam" id="PF02518">
    <property type="entry name" value="HATPase_c"/>
    <property type="match status" value="1"/>
</dbReference>
<dbReference type="SUPFAM" id="SSF52172">
    <property type="entry name" value="CheY-like"/>
    <property type="match status" value="1"/>
</dbReference>
<dbReference type="GO" id="GO:0005737">
    <property type="term" value="C:cytoplasm"/>
    <property type="evidence" value="ECO:0007669"/>
    <property type="project" value="UniProtKB-SubCell"/>
</dbReference>
<dbReference type="SMART" id="SM00448">
    <property type="entry name" value="REC"/>
    <property type="match status" value="1"/>
</dbReference>
<dbReference type="Pfam" id="PF08448">
    <property type="entry name" value="PAS_4"/>
    <property type="match status" value="1"/>
</dbReference>
<evidence type="ECO:0000256" key="8">
    <source>
        <dbReference type="ARBA" id="ARBA00022490"/>
    </source>
</evidence>
<dbReference type="InterPro" id="IPR005467">
    <property type="entry name" value="His_kinase_dom"/>
</dbReference>
<keyword evidence="19" id="KW-0175">Coiled coil</keyword>
<proteinExistence type="predicted"/>
<feature type="domain" description="Histidine kinase" evidence="20">
    <location>
        <begin position="221"/>
        <end position="436"/>
    </location>
</feature>
<dbReference type="GO" id="GO:0000155">
    <property type="term" value="F:phosphorelay sensor kinase activity"/>
    <property type="evidence" value="ECO:0007669"/>
    <property type="project" value="InterPro"/>
</dbReference>
<dbReference type="PANTHER" id="PTHR43547">
    <property type="entry name" value="TWO-COMPONENT HISTIDINE KINASE"/>
    <property type="match status" value="1"/>
</dbReference>
<evidence type="ECO:0000256" key="19">
    <source>
        <dbReference type="SAM" id="Coils"/>
    </source>
</evidence>
<evidence type="ECO:0000256" key="12">
    <source>
        <dbReference type="ARBA" id="ARBA00022777"/>
    </source>
</evidence>
<evidence type="ECO:0000313" key="23">
    <source>
        <dbReference type="Proteomes" id="UP000432464"/>
    </source>
</evidence>
<comment type="function">
    <text evidence="16">Member of the two-component regulatory system NreB/NreC involved in the control of dissimilatory nitrate/nitrite reduction in response to oxygen. NreB functions as a direct oxygen sensor histidine kinase which is autophosphorylated, in the absence of oxygen, probably at the conserved histidine residue, and transfers its phosphate group probably to a conserved aspartate residue of NreC. NreB/NreC activates the expression of the nitrate (narGHJI) and nitrite (nir) reductase operons, as well as the putative nitrate transporter gene narT.</text>
</comment>
<keyword evidence="9 18" id="KW-0597">Phosphoprotein</keyword>
<keyword evidence="7" id="KW-0004">4Fe-4S</keyword>
<keyword evidence="11" id="KW-0479">Metal-binding</keyword>
<keyword evidence="8" id="KW-0963">Cytoplasm</keyword>
<evidence type="ECO:0000256" key="6">
    <source>
        <dbReference type="ARBA" id="ARBA00017322"/>
    </source>
</evidence>
<protein>
    <recommendedName>
        <fullName evidence="6">Oxygen sensor histidine kinase NreB</fullName>
        <ecNumber evidence="5">2.7.13.3</ecNumber>
    </recommendedName>
    <alternativeName>
        <fullName evidence="17">Nitrogen regulation protein B</fullName>
    </alternativeName>
</protein>
<keyword evidence="23" id="KW-1185">Reference proteome</keyword>
<keyword evidence="12" id="KW-0418">Kinase</keyword>
<dbReference type="CDD" id="cd00130">
    <property type="entry name" value="PAS"/>
    <property type="match status" value="1"/>
</dbReference>
<dbReference type="GO" id="GO:0046983">
    <property type="term" value="F:protein dimerization activity"/>
    <property type="evidence" value="ECO:0007669"/>
    <property type="project" value="InterPro"/>
</dbReference>
<evidence type="ECO:0000256" key="7">
    <source>
        <dbReference type="ARBA" id="ARBA00022485"/>
    </source>
</evidence>
<evidence type="ECO:0000256" key="17">
    <source>
        <dbReference type="ARBA" id="ARBA00030800"/>
    </source>
</evidence>
<evidence type="ECO:0000259" key="20">
    <source>
        <dbReference type="PROSITE" id="PS50109"/>
    </source>
</evidence>
<dbReference type="Gene3D" id="1.10.287.130">
    <property type="match status" value="1"/>
</dbReference>
<dbReference type="Pfam" id="PF07730">
    <property type="entry name" value="HisKA_3"/>
    <property type="match status" value="1"/>
</dbReference>
<dbReference type="InterPro" id="IPR011712">
    <property type="entry name" value="Sig_transdc_His_kin_sub3_dim/P"/>
</dbReference>
<dbReference type="GO" id="GO:0046872">
    <property type="term" value="F:metal ion binding"/>
    <property type="evidence" value="ECO:0007669"/>
    <property type="project" value="UniProtKB-KW"/>
</dbReference>
<evidence type="ECO:0000313" key="22">
    <source>
        <dbReference type="EMBL" id="MTE13413.1"/>
    </source>
</evidence>
<evidence type="ECO:0000256" key="16">
    <source>
        <dbReference type="ARBA" id="ARBA00024827"/>
    </source>
</evidence>
<sequence>MPDYSVFDQLPRCGDGVEGDPVSAGVDFRVVFESAPGLFLVLDPELRIVAVTDAYAHATMTDREAIVGKGIFEVFPDNPDDPDAEGVRNLRVSLERVSRERIVDDMPVQRYDVRRPDGGFEQRFWSPSNSPVLAEDGALRYIIHRVEDVTDYMRLQASDAVQQREAAALRESARRMESEVFARAHEVAETSRQLKEANAELVELYARTKELDELKSQFFANVSHELRTPLMLILAPAEKLLETHADDTQRAELEVIIRNARMLLGQVNNLLDASKLEAGALHPDYARIDTAAQLRSATGYFEALAADRHITLSVDAPQAVPAELDPEHLQRILLNLLSNAFKFTDAGGVIRCSVRPADDRVLIEVADSGPGIAAQDRATVFERFRQVDGGATRTVGGTGLGLSIVRDLVLLHRGDVSITDAPEGGAMVVVDLPRTAPAGAEVRTSAHDDSVRNRAAAAGLLAELSTPSEAVRGDEEELAKPLVVLIEDNIDLNNAIGESLSPSYQVMSAFDGSAGLRMARTCRPDLIVCDIMMPLLSGDELLQRVRTDPELMNTPVLIMSARADEDTRLALLRAGANDFLAKPFPLAELRARADNLVNVRLAEARLRALRVVNERDRIALELHRTVIDNLFALSMQLGSVRSQARTPGVAARIDDVINGLDAIMRRIRDTVTDLGSKPGAEEGYRS</sequence>
<dbReference type="GO" id="GO:0005886">
    <property type="term" value="C:plasma membrane"/>
    <property type="evidence" value="ECO:0007669"/>
    <property type="project" value="UniProtKB-SubCell"/>
</dbReference>
<dbReference type="InterPro" id="IPR001789">
    <property type="entry name" value="Sig_transdc_resp-reg_receiver"/>
</dbReference>
<dbReference type="InterPro" id="IPR000014">
    <property type="entry name" value="PAS"/>
</dbReference>
<dbReference type="PROSITE" id="PS50109">
    <property type="entry name" value="HIS_KIN"/>
    <property type="match status" value="1"/>
</dbReference>
<feature type="coiled-coil region" evidence="19">
    <location>
        <begin position="187"/>
        <end position="214"/>
    </location>
</feature>
<dbReference type="SMART" id="SM00388">
    <property type="entry name" value="HisKA"/>
    <property type="match status" value="1"/>
</dbReference>
<evidence type="ECO:0000256" key="3">
    <source>
        <dbReference type="ARBA" id="ARBA00004236"/>
    </source>
</evidence>
<comment type="cofactor">
    <cofactor evidence="2">
        <name>[4Fe-4S] cluster</name>
        <dbReference type="ChEBI" id="CHEBI:49883"/>
    </cofactor>
</comment>
<dbReference type="Gene3D" id="3.30.565.10">
    <property type="entry name" value="Histidine kinase-like ATPase, C-terminal domain"/>
    <property type="match status" value="1"/>
</dbReference>